<dbReference type="STRING" id="1895771.BGO89_11965"/>
<proteinExistence type="predicted"/>
<dbReference type="Proteomes" id="UP000184233">
    <property type="component" value="Unassembled WGS sequence"/>
</dbReference>
<accession>A0A1M3KY74</accession>
<protein>
    <recommendedName>
        <fullName evidence="4">Outer membrane protein beta-barrel domain-containing protein</fullName>
    </recommendedName>
</protein>
<evidence type="ECO:0000313" key="3">
    <source>
        <dbReference type="Proteomes" id="UP000184233"/>
    </source>
</evidence>
<sequence>MRRLVYFVLLLIFGSAGIVTAQQELADPLIPAKSKPRIYVGPVAGYNRSLHSSGFQSVAGDVLCPDFTTGTANGYYFGMSAEYLLGRPKDSKSSIIARVIYNNLPANYRVDGDRLPSVDENQNIVYSTVQHVAEIKYSLIDIEAIYKLNLFNSNFGVVVGPTVGIPISVSREQRMELIEPLNATFDPSLFPPGSVEYVNGGRAIVTGRDNIPDRAGVRVAIKAGAQYEMPIGRLLLVPCIYYNFGITEVSPSANLRINALQMGVDLRFAL</sequence>
<organism evidence="2 3">
    <name type="scientific">Candidatus Kapaibacterium thiocyanatum</name>
    <dbReference type="NCBI Taxonomy" id="1895771"/>
    <lineage>
        <taxon>Bacteria</taxon>
        <taxon>Pseudomonadati</taxon>
        <taxon>Candidatus Kapaibacteriota</taxon>
        <taxon>Candidatus Kapaibacteriia</taxon>
        <taxon>Candidatus Kapaibacteriales</taxon>
        <taxon>Candidatus Kapaibacteriaceae</taxon>
        <taxon>Candidatus Kapaibacterium</taxon>
    </lineage>
</organism>
<evidence type="ECO:0000313" key="2">
    <source>
        <dbReference type="EMBL" id="OJX57204.1"/>
    </source>
</evidence>
<evidence type="ECO:0008006" key="4">
    <source>
        <dbReference type="Google" id="ProtNLM"/>
    </source>
</evidence>
<comment type="caution">
    <text evidence="2">The sequence shown here is derived from an EMBL/GenBank/DDBJ whole genome shotgun (WGS) entry which is preliminary data.</text>
</comment>
<gene>
    <name evidence="2" type="ORF">BGO89_11965</name>
</gene>
<dbReference type="AlphaFoldDB" id="A0A1M3KY74"/>
<keyword evidence="1" id="KW-0732">Signal</keyword>
<feature type="chain" id="PRO_5012838296" description="Outer membrane protein beta-barrel domain-containing protein" evidence="1">
    <location>
        <begin position="22"/>
        <end position="270"/>
    </location>
</feature>
<dbReference type="EMBL" id="MKVH01000024">
    <property type="protein sequence ID" value="OJX57204.1"/>
    <property type="molecule type" value="Genomic_DNA"/>
</dbReference>
<name>A0A1M3KY74_9BACT</name>
<feature type="signal peptide" evidence="1">
    <location>
        <begin position="1"/>
        <end position="21"/>
    </location>
</feature>
<reference evidence="2 3" key="1">
    <citation type="submission" date="2016-09" db="EMBL/GenBank/DDBJ databases">
        <title>Genome-resolved meta-omics ties microbial dynamics to process performance in biotechnology for thiocyanate degradation.</title>
        <authorList>
            <person name="Kantor R.S."/>
            <person name="Huddy R.J."/>
            <person name="Iyer R."/>
            <person name="Thomas B.C."/>
            <person name="Brown C.T."/>
            <person name="Anantharaman K."/>
            <person name="Tringe S."/>
            <person name="Hettich R.L."/>
            <person name="Harrison S.T."/>
            <person name="Banfield J.F."/>
        </authorList>
    </citation>
    <scope>NUCLEOTIDE SEQUENCE [LARGE SCALE GENOMIC DNA]</scope>
    <source>
        <strain evidence="2">59-99</strain>
    </source>
</reference>
<evidence type="ECO:0000256" key="1">
    <source>
        <dbReference type="SAM" id="SignalP"/>
    </source>
</evidence>